<reference evidence="2" key="1">
    <citation type="submission" date="2010-08" db="EMBL/GenBank/DDBJ databases">
        <authorList>
            <consortium name="Caenorhabditis japonica Sequencing Consortium"/>
            <person name="Wilson R.K."/>
        </authorList>
    </citation>
    <scope>NUCLEOTIDE SEQUENCE [LARGE SCALE GENOMIC DNA]</scope>
    <source>
        <strain evidence="2">DF5081</strain>
    </source>
</reference>
<dbReference type="AlphaFoldDB" id="A0A8R1J3R6"/>
<proteinExistence type="predicted"/>
<dbReference type="EnsemblMetazoa" id="CJA43104.1">
    <property type="protein sequence ID" value="CJA43104.1"/>
    <property type="gene ID" value="WBGene00218952"/>
</dbReference>
<reference evidence="1" key="2">
    <citation type="submission" date="2022-06" db="UniProtKB">
        <authorList>
            <consortium name="EnsemblMetazoa"/>
        </authorList>
    </citation>
    <scope>IDENTIFICATION</scope>
    <source>
        <strain evidence="1">DF5081</strain>
    </source>
</reference>
<organism evidence="1 2">
    <name type="scientific">Caenorhabditis japonica</name>
    <dbReference type="NCBI Taxonomy" id="281687"/>
    <lineage>
        <taxon>Eukaryota</taxon>
        <taxon>Metazoa</taxon>
        <taxon>Ecdysozoa</taxon>
        <taxon>Nematoda</taxon>
        <taxon>Chromadorea</taxon>
        <taxon>Rhabditida</taxon>
        <taxon>Rhabditina</taxon>
        <taxon>Rhabditomorpha</taxon>
        <taxon>Rhabditoidea</taxon>
        <taxon>Rhabditidae</taxon>
        <taxon>Peloderinae</taxon>
        <taxon>Caenorhabditis</taxon>
    </lineage>
</organism>
<sequence length="67" mass="7554">MVLSINIPLKASDEAIVKFLLGLVFSQKKQNAVGSRRECLNHDVQAARYKHFELSRIFHGGTLENTI</sequence>
<evidence type="ECO:0000313" key="2">
    <source>
        <dbReference type="Proteomes" id="UP000005237"/>
    </source>
</evidence>
<dbReference type="Proteomes" id="UP000005237">
    <property type="component" value="Unassembled WGS sequence"/>
</dbReference>
<evidence type="ECO:0000313" key="1">
    <source>
        <dbReference type="EnsemblMetazoa" id="CJA43104.1"/>
    </source>
</evidence>
<keyword evidence="2" id="KW-1185">Reference proteome</keyword>
<name>A0A8R1J3R6_CAEJA</name>
<accession>A0A8R1J3R6</accession>
<protein>
    <submittedName>
        <fullName evidence="1">Uncharacterized protein</fullName>
    </submittedName>
</protein>